<evidence type="ECO:0000313" key="3">
    <source>
        <dbReference type="EMBL" id="POH74640.1"/>
    </source>
</evidence>
<keyword evidence="4" id="KW-1185">Reference proteome</keyword>
<keyword evidence="1" id="KW-1133">Transmembrane helix</keyword>
<accession>A0A2S3ZZG6</accession>
<feature type="transmembrane region" description="Helical" evidence="1">
    <location>
        <begin position="28"/>
        <end position="47"/>
    </location>
</feature>
<evidence type="ECO:0000313" key="4">
    <source>
        <dbReference type="Proteomes" id="UP000237061"/>
    </source>
</evidence>
<comment type="caution">
    <text evidence="3">The sequence shown here is derived from an EMBL/GenBank/DDBJ whole genome shotgun (WGS) entry which is preliminary data.</text>
</comment>
<dbReference type="Pfam" id="PF14258">
    <property type="entry name" value="DUF4350"/>
    <property type="match status" value="1"/>
</dbReference>
<dbReference type="RefSeq" id="WP_103464685.1">
    <property type="nucleotide sequence ID" value="NZ_PPXB01000008.1"/>
</dbReference>
<proteinExistence type="predicted"/>
<sequence length="409" mass="41786">MSNTEQAFRAESASPAHTMKRWWGKYRFWLICSGAFITLSLLGYFLGTGSGQTAGALSITNPAPAGAQAAASVLRTQGVTVTAADSLAAATAALDANGPGTSTVLFYDPKNLLSSAQVASLSLRAEKAGAAIVAITPAPLAVKGLSAEISSSGTTAGTPTVAPQCTQPDAVAAGMIDGSAGNNGKGPLHLYKGVQTCFMPSGTAGTAGGYLAGNGTGSVVVLGNAGIISNQNLANRGNAALAFRLLGDSPNLIWYTASVKDIPVADQPPTLAEFTPEWIFPASAWLLLVAVLGMLWKGRRNGPLVAEPLPVIVKSSETLTGRARLYQDARAVETAIQTLRQAALTRLARTLRLGNAAPPAAVAEAAAAATGRKQLDVHALLLGAAPTSEKDMLSMAAELAALEEEVAQR</sequence>
<evidence type="ECO:0000256" key="1">
    <source>
        <dbReference type="SAM" id="Phobius"/>
    </source>
</evidence>
<dbReference type="AlphaFoldDB" id="A0A2S3ZZG6"/>
<dbReference type="InterPro" id="IPR025646">
    <property type="entry name" value="DUF4350"/>
</dbReference>
<gene>
    <name evidence="3" type="ORF">CVS27_05340</name>
</gene>
<dbReference type="EMBL" id="PPXC01000003">
    <property type="protein sequence ID" value="POH74640.1"/>
    <property type="molecule type" value="Genomic_DNA"/>
</dbReference>
<dbReference type="Proteomes" id="UP000237061">
    <property type="component" value="Unassembled WGS sequence"/>
</dbReference>
<protein>
    <recommendedName>
        <fullName evidence="2">DUF4350 domain-containing protein</fullName>
    </recommendedName>
</protein>
<keyword evidence="1" id="KW-0812">Transmembrane</keyword>
<keyword evidence="1" id="KW-0472">Membrane</keyword>
<name>A0A2S3ZZG6_ARTGL</name>
<reference evidence="3 4" key="1">
    <citation type="submission" date="2018-01" db="EMBL/GenBank/DDBJ databases">
        <title>Arthrobacter sp. nov., from glaciers in China.</title>
        <authorList>
            <person name="Liu Q."/>
            <person name="Xin Y.-H."/>
        </authorList>
    </citation>
    <scope>NUCLEOTIDE SEQUENCE [LARGE SCALE GENOMIC DNA]</scope>
    <source>
        <strain evidence="3 4">HLT2-12-2</strain>
    </source>
</reference>
<evidence type="ECO:0000259" key="2">
    <source>
        <dbReference type="Pfam" id="PF14258"/>
    </source>
</evidence>
<feature type="domain" description="DUF4350" evidence="2">
    <location>
        <begin position="61"/>
        <end position="246"/>
    </location>
</feature>
<dbReference type="OrthoDB" id="5241668at2"/>
<organism evidence="3 4">
    <name type="scientific">Arthrobacter glacialis</name>
    <dbReference type="NCBI Taxonomy" id="1664"/>
    <lineage>
        <taxon>Bacteria</taxon>
        <taxon>Bacillati</taxon>
        <taxon>Actinomycetota</taxon>
        <taxon>Actinomycetes</taxon>
        <taxon>Micrococcales</taxon>
        <taxon>Micrococcaceae</taxon>
        <taxon>Arthrobacter</taxon>
    </lineage>
</organism>